<keyword evidence="5" id="KW-0560">Oxidoreductase</keyword>
<dbReference type="InterPro" id="IPR007867">
    <property type="entry name" value="GMC_OxRtase_C"/>
</dbReference>
<keyword evidence="7" id="KW-1185">Reference proteome</keyword>
<organism evidence="7 8">
    <name type="scientific">Derxia gummosa DSM 723</name>
    <dbReference type="NCBI Taxonomy" id="1121388"/>
    <lineage>
        <taxon>Bacteria</taxon>
        <taxon>Pseudomonadati</taxon>
        <taxon>Pseudomonadota</taxon>
        <taxon>Betaproteobacteria</taxon>
        <taxon>Burkholderiales</taxon>
        <taxon>Alcaligenaceae</taxon>
        <taxon>Derxia</taxon>
    </lineage>
</organism>
<dbReference type="PANTHER" id="PTHR42784">
    <property type="entry name" value="PYRANOSE 2-OXIDASE"/>
    <property type="match status" value="1"/>
</dbReference>
<dbReference type="Pfam" id="PF05199">
    <property type="entry name" value="GMC_oxred_C"/>
    <property type="match status" value="1"/>
</dbReference>
<sequence length="588" mass="64442">MIENANTVAHDSTLKADVCIVGTGAAGVSLALSLLDTGLDVILLEAGGDKEEADTQSLYNGETVDEAMHCPPDKYRQRRFGGSTTIWGGRCIPFDPIDLEARPWIANSGWPVSYEEVAPYFGPATRISEAGENDYDGRTAFGANPPEMFKGFKSKRVTTDTLERFSLPTNFGARYRHKLAAAKKLRLFTYANAIGLDLNAEGTKIRAVRVGTLAGKRFTVEATTVVLATGGLETPRLLLASREVHKNGIGNAHDVVGRYYQCHIAGNVGELKINGPVSDVRHGYELSPEGIYCRRRLALRPEEQRRLKVGNLVARLHFPTIIDPSHHIGVLSGLYMAKFFISYEYSKRLHGGDKPTVGSYLAHARNIVFDSFDTLGFLWHWVRKRTLATRKFPSVILRNKTNRFSLEVHGEQEPNPDSRVTLMDDQLDPFGMPRIRIDWRYTPKDIETVRITLDVIAEELKRTGIGTLTYNPATLEQEVMRYGAYGGHHVGTTRMGDDPRTSVVDRDCQVHGVDGLFIASSSVFPTSSQANPTLMIVAMTLRLADHLKARHGVAGATLAGQPARATAAPVELPVAARGALPGGQGALA</sequence>
<dbReference type="Proteomes" id="UP000675920">
    <property type="component" value="Unplaced"/>
</dbReference>
<dbReference type="SUPFAM" id="SSF54373">
    <property type="entry name" value="FAD-linked reductases, C-terminal domain"/>
    <property type="match status" value="1"/>
</dbReference>
<dbReference type="InterPro" id="IPR051473">
    <property type="entry name" value="P2Ox-like"/>
</dbReference>
<reference evidence="8" key="1">
    <citation type="submission" date="2025-08" db="UniProtKB">
        <authorList>
            <consortium name="RefSeq"/>
        </authorList>
    </citation>
    <scope>IDENTIFICATION</scope>
</reference>
<proteinExistence type="inferred from homology"/>
<dbReference type="Gene3D" id="3.50.50.60">
    <property type="entry name" value="FAD/NAD(P)-binding domain"/>
    <property type="match status" value="2"/>
</dbReference>
<dbReference type="SUPFAM" id="SSF51905">
    <property type="entry name" value="FAD/NAD(P)-binding domain"/>
    <property type="match status" value="1"/>
</dbReference>
<feature type="domain" description="Glucose-methanol-choline oxidoreductase C-terminal" evidence="6">
    <location>
        <begin position="414"/>
        <end position="539"/>
    </location>
</feature>
<comment type="cofactor">
    <cofactor evidence="1">
        <name>FAD</name>
        <dbReference type="ChEBI" id="CHEBI:57692"/>
    </cofactor>
</comment>
<keyword evidence="4" id="KW-0274">FAD</keyword>
<evidence type="ECO:0000256" key="4">
    <source>
        <dbReference type="ARBA" id="ARBA00022827"/>
    </source>
</evidence>
<evidence type="ECO:0000256" key="5">
    <source>
        <dbReference type="ARBA" id="ARBA00023002"/>
    </source>
</evidence>
<dbReference type="InterPro" id="IPR036188">
    <property type="entry name" value="FAD/NAD-bd_sf"/>
</dbReference>
<evidence type="ECO:0000313" key="7">
    <source>
        <dbReference type="Proteomes" id="UP000675920"/>
    </source>
</evidence>
<dbReference type="AlphaFoldDB" id="A0A8B6XA74"/>
<keyword evidence="3" id="KW-0285">Flavoprotein</keyword>
<dbReference type="RefSeq" id="WP_084545116.1">
    <property type="nucleotide sequence ID" value="NZ_AXWS01000014.1"/>
</dbReference>
<comment type="similarity">
    <text evidence="2">Belongs to the GMC oxidoreductase family.</text>
</comment>
<evidence type="ECO:0000313" key="8">
    <source>
        <dbReference type="RefSeq" id="WP_084545116.1"/>
    </source>
</evidence>
<dbReference type="GO" id="GO:0016614">
    <property type="term" value="F:oxidoreductase activity, acting on CH-OH group of donors"/>
    <property type="evidence" value="ECO:0007669"/>
    <property type="project" value="InterPro"/>
</dbReference>
<dbReference type="PANTHER" id="PTHR42784:SF1">
    <property type="entry name" value="PYRANOSE 2-OXIDASE"/>
    <property type="match status" value="1"/>
</dbReference>
<evidence type="ECO:0000256" key="2">
    <source>
        <dbReference type="ARBA" id="ARBA00010790"/>
    </source>
</evidence>
<accession>A0A8B6XA74</accession>
<protein>
    <submittedName>
        <fullName evidence="8">GMC oxidoreductase</fullName>
    </submittedName>
</protein>
<name>A0A8B6XA74_9BURK</name>
<evidence type="ECO:0000256" key="1">
    <source>
        <dbReference type="ARBA" id="ARBA00001974"/>
    </source>
</evidence>
<dbReference type="OrthoDB" id="9787779at2"/>
<evidence type="ECO:0000259" key="6">
    <source>
        <dbReference type="Pfam" id="PF05199"/>
    </source>
</evidence>
<evidence type="ECO:0000256" key="3">
    <source>
        <dbReference type="ARBA" id="ARBA00022630"/>
    </source>
</evidence>